<feature type="transmembrane region" description="Helical" evidence="2">
    <location>
        <begin position="166"/>
        <end position="186"/>
    </location>
</feature>
<feature type="transmembrane region" description="Helical" evidence="2">
    <location>
        <begin position="90"/>
        <end position="110"/>
    </location>
</feature>
<evidence type="ECO:0000256" key="2">
    <source>
        <dbReference type="SAM" id="Phobius"/>
    </source>
</evidence>
<sequence length="229" mass="22691">MSGSGVAPGHPGNADKPGKPGQAGKAAKSPKPRAVPVWARKSNVVLLITLLALAAFGTTTQTWMTATLDPNQVGQAAATQNAIQVQGSKAATTVTALALVALAGGLAAAIAGRIARWVITAIILLASAGVVTAAAMVLADPLAAAQGTIAGATGVSGSQAHIEVTAFPVLAVVAGCLLALAALLILPASHYWKTRTKYDAPGTAGGAAPAGPVDEIDSWDRLSRGEDPT</sequence>
<feature type="region of interest" description="Disordered" evidence="1">
    <location>
        <begin position="202"/>
        <end position="229"/>
    </location>
</feature>
<proteinExistence type="predicted"/>
<dbReference type="Pfam" id="PF09534">
    <property type="entry name" value="Trp_oprn_chp"/>
    <property type="match status" value="1"/>
</dbReference>
<feature type="transmembrane region" description="Helical" evidence="2">
    <location>
        <begin position="117"/>
        <end position="139"/>
    </location>
</feature>
<feature type="compositionally biased region" description="Basic and acidic residues" evidence="1">
    <location>
        <begin position="218"/>
        <end position="229"/>
    </location>
</feature>
<evidence type="ECO:0000313" key="3">
    <source>
        <dbReference type="EMBL" id="MFC4397964.1"/>
    </source>
</evidence>
<evidence type="ECO:0000313" key="4">
    <source>
        <dbReference type="Proteomes" id="UP001595778"/>
    </source>
</evidence>
<reference evidence="4" key="1">
    <citation type="journal article" date="2019" name="Int. J. Syst. Evol. Microbiol.">
        <title>The Global Catalogue of Microorganisms (GCM) 10K type strain sequencing project: providing services to taxonomists for standard genome sequencing and annotation.</title>
        <authorList>
            <consortium name="The Broad Institute Genomics Platform"/>
            <consortium name="The Broad Institute Genome Sequencing Center for Infectious Disease"/>
            <person name="Wu L."/>
            <person name="Ma J."/>
        </authorList>
    </citation>
    <scope>NUCLEOTIDE SEQUENCE [LARGE SCALE GENOMIC DNA]</scope>
    <source>
        <strain evidence="4">PJ61</strain>
    </source>
</reference>
<protein>
    <submittedName>
        <fullName evidence="3">Trp biosynthesis-associated membrane protein</fullName>
    </submittedName>
</protein>
<organism evidence="3 4">
    <name type="scientific">Arthrobacter sedimenti</name>
    <dbReference type="NCBI Taxonomy" id="2694931"/>
    <lineage>
        <taxon>Bacteria</taxon>
        <taxon>Bacillati</taxon>
        <taxon>Actinomycetota</taxon>
        <taxon>Actinomycetes</taxon>
        <taxon>Micrococcales</taxon>
        <taxon>Micrococcaceae</taxon>
        <taxon>Arthrobacter</taxon>
    </lineage>
</organism>
<feature type="region of interest" description="Disordered" evidence="1">
    <location>
        <begin position="1"/>
        <end position="34"/>
    </location>
</feature>
<dbReference type="Proteomes" id="UP001595778">
    <property type="component" value="Unassembled WGS sequence"/>
</dbReference>
<dbReference type="InterPro" id="IPR019051">
    <property type="entry name" value="Trp_biosyn_TM_oprn/chp"/>
</dbReference>
<name>A0ABV8WMJ3_9MICC</name>
<keyword evidence="4" id="KW-1185">Reference proteome</keyword>
<keyword evidence="2" id="KW-0812">Transmembrane</keyword>
<keyword evidence="2" id="KW-0472">Membrane</keyword>
<feature type="transmembrane region" description="Helical" evidence="2">
    <location>
        <begin position="44"/>
        <end position="64"/>
    </location>
</feature>
<feature type="compositionally biased region" description="Low complexity" evidence="1">
    <location>
        <begin position="202"/>
        <end position="212"/>
    </location>
</feature>
<evidence type="ECO:0000256" key="1">
    <source>
        <dbReference type="SAM" id="MobiDB-lite"/>
    </source>
</evidence>
<dbReference type="RefSeq" id="WP_376979294.1">
    <property type="nucleotide sequence ID" value="NZ_JBHSDQ010000009.1"/>
</dbReference>
<keyword evidence="2" id="KW-1133">Transmembrane helix</keyword>
<accession>A0ABV8WMJ3</accession>
<gene>
    <name evidence="3" type="ORF">ACFO0G_17850</name>
</gene>
<dbReference type="EMBL" id="JBHSDQ010000009">
    <property type="protein sequence ID" value="MFC4397964.1"/>
    <property type="molecule type" value="Genomic_DNA"/>
</dbReference>
<comment type="caution">
    <text evidence="3">The sequence shown here is derived from an EMBL/GenBank/DDBJ whole genome shotgun (WGS) entry which is preliminary data.</text>
</comment>